<dbReference type="InterPro" id="IPR029046">
    <property type="entry name" value="LolA/LolB/LppX"/>
</dbReference>
<evidence type="ECO:0000256" key="9">
    <source>
        <dbReference type="ARBA" id="ARBA00023139"/>
    </source>
</evidence>
<comment type="subunit">
    <text evidence="3 13">Monomer.</text>
</comment>
<dbReference type="AlphaFoldDB" id="A0A108UDA5"/>
<dbReference type="InterPro" id="IPR004565">
    <property type="entry name" value="OM_lipoprot_LolB"/>
</dbReference>
<evidence type="ECO:0000256" key="5">
    <source>
        <dbReference type="ARBA" id="ARBA00022448"/>
    </source>
</evidence>
<dbReference type="GO" id="GO:0009279">
    <property type="term" value="C:cell outer membrane"/>
    <property type="evidence" value="ECO:0007669"/>
    <property type="project" value="UniProtKB-SubCell"/>
</dbReference>
<dbReference type="HAMAP" id="MF_00233">
    <property type="entry name" value="LolB"/>
    <property type="match status" value="1"/>
</dbReference>
<dbReference type="NCBIfam" id="TIGR00548">
    <property type="entry name" value="lolB"/>
    <property type="match status" value="1"/>
</dbReference>
<dbReference type="EMBL" id="JAJA02000001">
    <property type="protein sequence ID" value="KWS06985.1"/>
    <property type="molecule type" value="Genomic_DNA"/>
</dbReference>
<proteinExistence type="inferred from homology"/>
<keyword evidence="9" id="KW-0564">Palmitate</keyword>
<keyword evidence="15" id="KW-1185">Reference proteome</keyword>
<dbReference type="Gene3D" id="2.50.20.10">
    <property type="entry name" value="Lipoprotein localisation LolA/LolB/LppX"/>
    <property type="match status" value="1"/>
</dbReference>
<evidence type="ECO:0000256" key="6">
    <source>
        <dbReference type="ARBA" id="ARBA00022729"/>
    </source>
</evidence>
<keyword evidence="11 13" id="KW-0998">Cell outer membrane</keyword>
<evidence type="ECO:0000256" key="8">
    <source>
        <dbReference type="ARBA" id="ARBA00023136"/>
    </source>
</evidence>
<comment type="similarity">
    <text evidence="2 13">Belongs to the LolB family.</text>
</comment>
<accession>A0A108UDA5</accession>
<keyword evidence="12 14" id="KW-0449">Lipoprotein</keyword>
<evidence type="ECO:0000256" key="4">
    <source>
        <dbReference type="ARBA" id="ARBA00016202"/>
    </source>
</evidence>
<dbReference type="GO" id="GO:0015031">
    <property type="term" value="P:protein transport"/>
    <property type="evidence" value="ECO:0007669"/>
    <property type="project" value="UniProtKB-KW"/>
</dbReference>
<keyword evidence="6" id="KW-0732">Signal</keyword>
<reference evidence="14 15" key="1">
    <citation type="journal article" date="2014" name="Genome Announc.">
        <title>Draft Genome Sequence of Lysobacter capsici AZ78, a Bacterium Antagonistic to Plant-Pathogenic Oomycetes.</title>
        <authorList>
            <person name="Puopolo G."/>
            <person name="Sonego P."/>
            <person name="Engelen K."/>
            <person name="Pertot I."/>
        </authorList>
    </citation>
    <scope>NUCLEOTIDE SEQUENCE [LARGE SCALE GENOMIC DNA]</scope>
    <source>
        <strain evidence="14 15">AZ78</strain>
    </source>
</reference>
<evidence type="ECO:0000256" key="11">
    <source>
        <dbReference type="ARBA" id="ARBA00023237"/>
    </source>
</evidence>
<dbReference type="SUPFAM" id="SSF89392">
    <property type="entry name" value="Prokaryotic lipoproteins and lipoprotein localization factors"/>
    <property type="match status" value="1"/>
</dbReference>
<evidence type="ECO:0000256" key="1">
    <source>
        <dbReference type="ARBA" id="ARBA00004459"/>
    </source>
</evidence>
<dbReference type="Proteomes" id="UP000023435">
    <property type="component" value="Unassembled WGS sequence"/>
</dbReference>
<dbReference type="CDD" id="cd16326">
    <property type="entry name" value="LolB"/>
    <property type="match status" value="1"/>
</dbReference>
<evidence type="ECO:0000313" key="14">
    <source>
        <dbReference type="EMBL" id="KWS06985.1"/>
    </source>
</evidence>
<evidence type="ECO:0000256" key="13">
    <source>
        <dbReference type="HAMAP-Rule" id="MF_00233"/>
    </source>
</evidence>
<gene>
    <name evidence="13" type="primary">lolB</name>
    <name evidence="14" type="ORF">AZ78_4545</name>
</gene>
<evidence type="ECO:0000313" key="15">
    <source>
        <dbReference type="Proteomes" id="UP000023435"/>
    </source>
</evidence>
<sequence length="342" mass="35487">MAVVGGMRAALTRTAVIAMLMLALSACVGGAVKRPAGETVVPAADAAQREAARAQRLRTGSEWSLTGRIAVSNAGKGGSGRIEWTQRGERFEVALSAPVTRQSWRLVGGPGEARLEGLEGGPRSGDNAAALLLETTGWDIPVEALGNWLRGLPAEGGAAAKLTPGPDGRPLSIEQGGWTIAYQWPASGDLPSRLDARRASARVRLIVDEWQGGAAAAPVASRDKGWESLQSNVVKLRNELATLNLDDPAGDARADLAQGRARLIGMCGFSCLTPGLERGDSEGVDGVHYLDGTSDVIEGDEHARLLEQATRYAIAYNQSLVAGLKANAASGATAAHAASASR</sequence>
<name>A0A108UDA5_9GAMM</name>
<evidence type="ECO:0000256" key="3">
    <source>
        <dbReference type="ARBA" id="ARBA00011245"/>
    </source>
</evidence>
<evidence type="ECO:0000256" key="10">
    <source>
        <dbReference type="ARBA" id="ARBA00023186"/>
    </source>
</evidence>
<comment type="function">
    <text evidence="13">Plays a critical role in the incorporation of lipoproteins in the outer membrane after they are released by the LolA protein.</text>
</comment>
<protein>
    <recommendedName>
        <fullName evidence="4 13">Outer-membrane lipoprotein LolB</fullName>
    </recommendedName>
</protein>
<evidence type="ECO:0000256" key="12">
    <source>
        <dbReference type="ARBA" id="ARBA00023288"/>
    </source>
</evidence>
<comment type="subcellular location">
    <subcellularLocation>
        <location evidence="1">Cell outer membrane</location>
        <topology evidence="1">Lipid-anchor</topology>
    </subcellularLocation>
</comment>
<dbReference type="GO" id="GO:0044874">
    <property type="term" value="P:lipoprotein localization to outer membrane"/>
    <property type="evidence" value="ECO:0007669"/>
    <property type="project" value="UniProtKB-UniRule"/>
</dbReference>
<keyword evidence="8 13" id="KW-0472">Membrane</keyword>
<comment type="caution">
    <text evidence="14">The sequence shown here is derived from an EMBL/GenBank/DDBJ whole genome shotgun (WGS) entry which is preliminary data.</text>
</comment>
<evidence type="ECO:0000256" key="7">
    <source>
        <dbReference type="ARBA" id="ARBA00022927"/>
    </source>
</evidence>
<organism evidence="14 15">
    <name type="scientific">Lysobacter capsici AZ78</name>
    <dbReference type="NCBI Taxonomy" id="1444315"/>
    <lineage>
        <taxon>Bacteria</taxon>
        <taxon>Pseudomonadati</taxon>
        <taxon>Pseudomonadota</taxon>
        <taxon>Gammaproteobacteria</taxon>
        <taxon>Lysobacterales</taxon>
        <taxon>Lysobacteraceae</taxon>
        <taxon>Lysobacter</taxon>
    </lineage>
</organism>
<keyword evidence="10 13" id="KW-0143">Chaperone</keyword>
<dbReference type="Pfam" id="PF03550">
    <property type="entry name" value="LolB"/>
    <property type="match status" value="1"/>
</dbReference>
<keyword evidence="7 13" id="KW-0653">Protein transport</keyword>
<evidence type="ECO:0000256" key="2">
    <source>
        <dbReference type="ARBA" id="ARBA00009696"/>
    </source>
</evidence>
<keyword evidence="5 13" id="KW-0813">Transport</keyword>